<gene>
    <name evidence="5" type="ORF">BMR96_10240</name>
</gene>
<organism evidence="5 6">
    <name type="scientific">Leuconostoc pseudomesenteroides</name>
    <dbReference type="NCBI Taxonomy" id="33968"/>
    <lineage>
        <taxon>Bacteria</taxon>
        <taxon>Bacillati</taxon>
        <taxon>Bacillota</taxon>
        <taxon>Bacilli</taxon>
        <taxon>Lactobacillales</taxon>
        <taxon>Lactobacillaceae</taxon>
        <taxon>Leuconostoc</taxon>
    </lineage>
</organism>
<keyword evidence="1" id="KW-0813">Transport</keyword>
<evidence type="ECO:0000313" key="5">
    <source>
        <dbReference type="EMBL" id="ORI96891.1"/>
    </source>
</evidence>
<dbReference type="RefSeq" id="WP_036088773.1">
    <property type="nucleotide sequence ID" value="NZ_MPLS01000130.1"/>
</dbReference>
<evidence type="ECO:0000256" key="1">
    <source>
        <dbReference type="ARBA" id="ARBA00022448"/>
    </source>
</evidence>
<dbReference type="SUPFAM" id="SSF51261">
    <property type="entry name" value="Duplicated hybrid motif"/>
    <property type="match status" value="1"/>
</dbReference>
<dbReference type="Proteomes" id="UP000192288">
    <property type="component" value="Unassembled WGS sequence"/>
</dbReference>
<protein>
    <submittedName>
        <fullName evidence="5">PTS sugar transporter subunit IIA</fullName>
    </submittedName>
</protein>
<dbReference type="EMBL" id="MPLS01000130">
    <property type="protein sequence ID" value="ORI96891.1"/>
    <property type="molecule type" value="Genomic_DNA"/>
</dbReference>
<proteinExistence type="predicted"/>
<dbReference type="Gene3D" id="2.70.70.10">
    <property type="entry name" value="Glucose Permease (Domain IIA)"/>
    <property type="match status" value="1"/>
</dbReference>
<evidence type="ECO:0000256" key="2">
    <source>
        <dbReference type="ARBA" id="ARBA00022597"/>
    </source>
</evidence>
<dbReference type="InterPro" id="IPR011055">
    <property type="entry name" value="Dup_hybrid_motif"/>
</dbReference>
<evidence type="ECO:0000256" key="3">
    <source>
        <dbReference type="ARBA" id="ARBA00022679"/>
    </source>
</evidence>
<evidence type="ECO:0000313" key="6">
    <source>
        <dbReference type="Proteomes" id="UP000192288"/>
    </source>
</evidence>
<keyword evidence="3" id="KW-0808">Transferase</keyword>
<feature type="domain" description="PTS EIIA type-1" evidence="4">
    <location>
        <begin position="37"/>
        <end position="149"/>
    </location>
</feature>
<dbReference type="GO" id="GO:0009401">
    <property type="term" value="P:phosphoenolpyruvate-dependent sugar phosphotransferase system"/>
    <property type="evidence" value="ECO:0007669"/>
    <property type="project" value="InterPro"/>
</dbReference>
<name>A0A1X0VB43_LEUPS</name>
<accession>A0A1X0VB43</accession>
<dbReference type="Pfam" id="PF00358">
    <property type="entry name" value="PTS_EIIA_1"/>
    <property type="match status" value="1"/>
</dbReference>
<sequence>MNFWKRLFGSEKKLSQLKSTGQINATRLARNNYTPVLVAPVTGDLQKITDSRDEPFKTKKGVMLVPHGGNLMAPVSGIVTESTNDYLTLTDISEQTVTVTVVGTSNVVRLAQYGVGQQLHAGDVIGTTNQKVLSADHEALRIYVVWANQDLPNIRYGSVYAGQNVWQVGELQNDKESDS</sequence>
<evidence type="ECO:0000259" key="4">
    <source>
        <dbReference type="Pfam" id="PF00358"/>
    </source>
</evidence>
<comment type="caution">
    <text evidence="5">The sequence shown here is derived from an EMBL/GenBank/DDBJ whole genome shotgun (WGS) entry which is preliminary data.</text>
</comment>
<dbReference type="InterPro" id="IPR001127">
    <property type="entry name" value="PTS_EIIA_1_perm"/>
</dbReference>
<dbReference type="GO" id="GO:0016740">
    <property type="term" value="F:transferase activity"/>
    <property type="evidence" value="ECO:0007669"/>
    <property type="project" value="UniProtKB-KW"/>
</dbReference>
<reference evidence="5 6" key="1">
    <citation type="journal article" date="2017" name="Front. Microbiol.">
        <title>Genomic Characterization of Dairy Associated Leuconostoc Species and Diversity of Leuconostocs in Undefined Mixed Mesophilic Starter Cultures.</title>
        <authorList>
            <person name="Frantzen C.A."/>
            <person name="Kot W."/>
            <person name="Pedersen T.B."/>
            <person name="Ardo Y.M."/>
            <person name="Broadbent J.R."/>
            <person name="Neve H."/>
            <person name="Hansen L.H."/>
            <person name="Dal Bello F."/>
            <person name="Ostlie H.M."/>
            <person name="Kleppen H.P."/>
            <person name="Vogensen F.K."/>
            <person name="Holo H."/>
        </authorList>
    </citation>
    <scope>NUCLEOTIDE SEQUENCE [LARGE SCALE GENOMIC DNA]</scope>
    <source>
        <strain evidence="5 6">LMGCF08</strain>
    </source>
</reference>
<keyword evidence="2 5" id="KW-0762">Sugar transport</keyword>
<dbReference type="AlphaFoldDB" id="A0A1X0VB43"/>